<accession>A0AAD7EMJ3</accession>
<evidence type="ECO:0000313" key="3">
    <source>
        <dbReference type="Proteomes" id="UP001218218"/>
    </source>
</evidence>
<keyword evidence="1" id="KW-0472">Membrane</keyword>
<organism evidence="2 3">
    <name type="scientific">Mycena albidolilacea</name>
    <dbReference type="NCBI Taxonomy" id="1033008"/>
    <lineage>
        <taxon>Eukaryota</taxon>
        <taxon>Fungi</taxon>
        <taxon>Dikarya</taxon>
        <taxon>Basidiomycota</taxon>
        <taxon>Agaricomycotina</taxon>
        <taxon>Agaricomycetes</taxon>
        <taxon>Agaricomycetidae</taxon>
        <taxon>Agaricales</taxon>
        <taxon>Marasmiineae</taxon>
        <taxon>Mycenaceae</taxon>
        <taxon>Mycena</taxon>
    </lineage>
</organism>
<dbReference type="AlphaFoldDB" id="A0AAD7EMJ3"/>
<comment type="caution">
    <text evidence="2">The sequence shown here is derived from an EMBL/GenBank/DDBJ whole genome shotgun (WGS) entry which is preliminary data.</text>
</comment>
<dbReference type="EMBL" id="JARIHO010000028">
    <property type="protein sequence ID" value="KAJ7339007.1"/>
    <property type="molecule type" value="Genomic_DNA"/>
</dbReference>
<reference evidence="2" key="1">
    <citation type="submission" date="2023-03" db="EMBL/GenBank/DDBJ databases">
        <title>Massive genome expansion in bonnet fungi (Mycena s.s.) driven by repeated elements and novel gene families across ecological guilds.</title>
        <authorList>
            <consortium name="Lawrence Berkeley National Laboratory"/>
            <person name="Harder C.B."/>
            <person name="Miyauchi S."/>
            <person name="Viragh M."/>
            <person name="Kuo A."/>
            <person name="Thoen E."/>
            <person name="Andreopoulos B."/>
            <person name="Lu D."/>
            <person name="Skrede I."/>
            <person name="Drula E."/>
            <person name="Henrissat B."/>
            <person name="Morin E."/>
            <person name="Kohler A."/>
            <person name="Barry K."/>
            <person name="LaButti K."/>
            <person name="Morin E."/>
            <person name="Salamov A."/>
            <person name="Lipzen A."/>
            <person name="Mereny Z."/>
            <person name="Hegedus B."/>
            <person name="Baldrian P."/>
            <person name="Stursova M."/>
            <person name="Weitz H."/>
            <person name="Taylor A."/>
            <person name="Grigoriev I.V."/>
            <person name="Nagy L.G."/>
            <person name="Martin F."/>
            <person name="Kauserud H."/>
        </authorList>
    </citation>
    <scope>NUCLEOTIDE SEQUENCE</scope>
    <source>
        <strain evidence="2">CBHHK002</strain>
    </source>
</reference>
<sequence>MVSHAAISADTRLHCIVFLGSQPAVADTSPLSMDSRFVCVQQTLDYRLDWLQGAVSGEDYWALADAFIAARRAGKADLDTTVPEPFLRLGQWCLLGRLTWAGLLSGGSVFWLFLLVPSGDALFGELAIIH</sequence>
<keyword evidence="1" id="KW-0812">Transmembrane</keyword>
<keyword evidence="1" id="KW-1133">Transmembrane helix</keyword>
<gene>
    <name evidence="2" type="ORF">DFH08DRAFT_964061</name>
</gene>
<name>A0AAD7EMJ3_9AGAR</name>
<evidence type="ECO:0000256" key="1">
    <source>
        <dbReference type="SAM" id="Phobius"/>
    </source>
</evidence>
<evidence type="ECO:0000313" key="2">
    <source>
        <dbReference type="EMBL" id="KAJ7339007.1"/>
    </source>
</evidence>
<keyword evidence="3" id="KW-1185">Reference proteome</keyword>
<protein>
    <submittedName>
        <fullName evidence="2">Uncharacterized protein</fullName>
    </submittedName>
</protein>
<dbReference type="Proteomes" id="UP001218218">
    <property type="component" value="Unassembled WGS sequence"/>
</dbReference>
<proteinExistence type="predicted"/>
<feature type="transmembrane region" description="Helical" evidence="1">
    <location>
        <begin position="98"/>
        <end position="116"/>
    </location>
</feature>